<gene>
    <name evidence="2" type="ORF">KHQ06_00110</name>
</gene>
<evidence type="ECO:0000313" key="2">
    <source>
        <dbReference type="EMBL" id="QVI21649.1"/>
    </source>
</evidence>
<protein>
    <submittedName>
        <fullName evidence="2">Uncharacterized protein</fullName>
    </submittedName>
</protein>
<accession>A0ABX8CNX1</accession>
<evidence type="ECO:0000313" key="3">
    <source>
        <dbReference type="Proteomes" id="UP000683310"/>
    </source>
</evidence>
<dbReference type="Proteomes" id="UP000683310">
    <property type="component" value="Chromosome"/>
</dbReference>
<feature type="transmembrane region" description="Helical" evidence="1">
    <location>
        <begin position="63"/>
        <end position="87"/>
    </location>
</feature>
<reference evidence="2 3" key="1">
    <citation type="submission" date="2021-04" db="EMBL/GenBank/DDBJ databases">
        <title>Nocardia tengchongensis.</title>
        <authorList>
            <person name="Zhuang k."/>
            <person name="Ran Y."/>
            <person name="Li W."/>
        </authorList>
    </citation>
    <scope>NUCLEOTIDE SEQUENCE [LARGE SCALE GENOMIC DNA]</scope>
    <source>
        <strain evidence="2 3">CFH S0057</strain>
    </source>
</reference>
<name>A0ABX8CNX1_9NOCA</name>
<dbReference type="EMBL" id="CP074371">
    <property type="protein sequence ID" value="QVI21649.1"/>
    <property type="molecule type" value="Genomic_DNA"/>
</dbReference>
<organism evidence="2 3">
    <name type="scientific">Nocardia tengchongensis</name>
    <dbReference type="NCBI Taxonomy" id="2055889"/>
    <lineage>
        <taxon>Bacteria</taxon>
        <taxon>Bacillati</taxon>
        <taxon>Actinomycetota</taxon>
        <taxon>Actinomycetes</taxon>
        <taxon>Mycobacteriales</taxon>
        <taxon>Nocardiaceae</taxon>
        <taxon>Nocardia</taxon>
    </lineage>
</organism>
<sequence>MTRNEATAGGILTVLALLVVAGWWMTPGKPGTAAGTVNPAPIPPQGDDTLAYRAVTASDNTGAVTALILGFMIGGAAMIGLFCFGPVPETRRRPRRSGAAVVLRCSREAIDCLARQTYSSIAPGAVLETVIRNSMLDLVFFNRSIIRSMA</sequence>
<proteinExistence type="predicted"/>
<evidence type="ECO:0000256" key="1">
    <source>
        <dbReference type="SAM" id="Phobius"/>
    </source>
</evidence>
<keyword evidence="3" id="KW-1185">Reference proteome</keyword>
<keyword evidence="1" id="KW-1133">Transmembrane helix</keyword>
<keyword evidence="1" id="KW-0472">Membrane</keyword>
<keyword evidence="1" id="KW-0812">Transmembrane</keyword>